<dbReference type="Pfam" id="PF02798">
    <property type="entry name" value="GST_N"/>
    <property type="match status" value="1"/>
</dbReference>
<dbReference type="AlphaFoldDB" id="A0A137PDQ1"/>
<evidence type="ECO:0000259" key="4">
    <source>
        <dbReference type="PROSITE" id="PS50405"/>
    </source>
</evidence>
<dbReference type="EMBL" id="KQ964441">
    <property type="protein sequence ID" value="KXN73129.1"/>
    <property type="molecule type" value="Genomic_DNA"/>
</dbReference>
<dbReference type="Gene3D" id="3.40.30.10">
    <property type="entry name" value="Glutaredoxin"/>
    <property type="match status" value="1"/>
</dbReference>
<dbReference type="Pfam" id="PF00043">
    <property type="entry name" value="GST_C"/>
    <property type="match status" value="1"/>
</dbReference>
<dbReference type="GO" id="GO:0016740">
    <property type="term" value="F:transferase activity"/>
    <property type="evidence" value="ECO:0007669"/>
    <property type="project" value="UniProtKB-KW"/>
</dbReference>
<evidence type="ECO:0000259" key="3">
    <source>
        <dbReference type="PROSITE" id="PS50404"/>
    </source>
</evidence>
<accession>A0A137PDQ1</accession>
<dbReference type="InterPro" id="IPR004046">
    <property type="entry name" value="GST_C"/>
</dbReference>
<comment type="similarity">
    <text evidence="1 2">Belongs to the GST superfamily.</text>
</comment>
<gene>
    <name evidence="5" type="ORF">CONCODRAFT_77476</name>
</gene>
<name>A0A137PDQ1_CONC2</name>
<dbReference type="InterPro" id="IPR004045">
    <property type="entry name" value="Glutathione_S-Trfase_N"/>
</dbReference>
<dbReference type="OMA" id="SFYQAIF"/>
<keyword evidence="6" id="KW-1185">Reference proteome</keyword>
<dbReference type="SUPFAM" id="SSF52833">
    <property type="entry name" value="Thioredoxin-like"/>
    <property type="match status" value="1"/>
</dbReference>
<dbReference type="SFLD" id="SFLDG00358">
    <property type="entry name" value="Main_(cytGST)"/>
    <property type="match status" value="1"/>
</dbReference>
<evidence type="ECO:0000313" key="6">
    <source>
        <dbReference type="Proteomes" id="UP000070444"/>
    </source>
</evidence>
<dbReference type="InterPro" id="IPR040079">
    <property type="entry name" value="Glutathione_S-Trfase"/>
</dbReference>
<dbReference type="SFLD" id="SFLDS00019">
    <property type="entry name" value="Glutathione_Transferase_(cytos"/>
    <property type="match status" value="1"/>
</dbReference>
<dbReference type="PANTHER" id="PTHR44051">
    <property type="entry name" value="GLUTATHIONE S-TRANSFERASE-RELATED"/>
    <property type="match status" value="1"/>
</dbReference>
<feature type="domain" description="GST N-terminal" evidence="3">
    <location>
        <begin position="3"/>
        <end position="87"/>
    </location>
</feature>
<dbReference type="OrthoDB" id="422574at2759"/>
<dbReference type="PROSITE" id="PS50405">
    <property type="entry name" value="GST_CTER"/>
    <property type="match status" value="1"/>
</dbReference>
<dbReference type="InterPro" id="IPR036249">
    <property type="entry name" value="Thioredoxin-like_sf"/>
</dbReference>
<evidence type="ECO:0000313" key="5">
    <source>
        <dbReference type="EMBL" id="KXN73129.1"/>
    </source>
</evidence>
<feature type="domain" description="GST C-terminal" evidence="4">
    <location>
        <begin position="93"/>
        <end position="216"/>
    </location>
</feature>
<dbReference type="Gene3D" id="1.20.1050.10">
    <property type="match status" value="1"/>
</dbReference>
<evidence type="ECO:0000256" key="1">
    <source>
        <dbReference type="ARBA" id="ARBA00007409"/>
    </source>
</evidence>
<dbReference type="InterPro" id="IPR010987">
    <property type="entry name" value="Glutathione-S-Trfase_C-like"/>
</dbReference>
<dbReference type="CDD" id="cd03048">
    <property type="entry name" value="GST_N_Ure2p_like"/>
    <property type="match status" value="1"/>
</dbReference>
<organism evidence="5 6">
    <name type="scientific">Conidiobolus coronatus (strain ATCC 28846 / CBS 209.66 / NRRL 28638)</name>
    <name type="common">Delacroixia coronata</name>
    <dbReference type="NCBI Taxonomy" id="796925"/>
    <lineage>
        <taxon>Eukaryota</taxon>
        <taxon>Fungi</taxon>
        <taxon>Fungi incertae sedis</taxon>
        <taxon>Zoopagomycota</taxon>
        <taxon>Entomophthoromycotina</taxon>
        <taxon>Entomophthoromycetes</taxon>
        <taxon>Entomophthorales</taxon>
        <taxon>Ancylistaceae</taxon>
        <taxon>Conidiobolus</taxon>
    </lineage>
</organism>
<dbReference type="SFLD" id="SFLDG01151">
    <property type="entry name" value="Main.2:_Nu-like"/>
    <property type="match status" value="1"/>
</dbReference>
<protein>
    <submittedName>
        <fullName evidence="5">Glutathione S-transferase family protein</fullName>
    </submittedName>
</protein>
<sequence length="241" mass="27158">MVQPKITLYTSPAPNGQKVTIALEILNIPYEVKLVDISANEHKEDWYLKINPNGRLPAIVDHSNNDFAVFESGAILLYLANKHDPENKLWPKDSDAKSEVTQWLMFQMSGIGPYIGQLAHFGIFAGEKIDYAIKRYSEEAKRLHSVIESRLEGRDYLAADQLTIADIATFPWIAVAHFYGVNLKDYPNTKRWVSKLDSIPEVVKGLDFNGENSARISRKSPEVIKKLVGEANEKLFGKVEA</sequence>
<proteinExistence type="inferred from homology"/>
<evidence type="ECO:0000256" key="2">
    <source>
        <dbReference type="RuleBase" id="RU003494"/>
    </source>
</evidence>
<dbReference type="Proteomes" id="UP000070444">
    <property type="component" value="Unassembled WGS sequence"/>
</dbReference>
<dbReference type="InterPro" id="IPR036282">
    <property type="entry name" value="Glutathione-S-Trfase_C_sf"/>
</dbReference>
<dbReference type="PROSITE" id="PS50404">
    <property type="entry name" value="GST_NTER"/>
    <property type="match status" value="1"/>
</dbReference>
<keyword evidence="5" id="KW-0808">Transferase</keyword>
<dbReference type="SUPFAM" id="SSF47616">
    <property type="entry name" value="GST C-terminal domain-like"/>
    <property type="match status" value="1"/>
</dbReference>
<dbReference type="STRING" id="796925.A0A137PDQ1"/>
<dbReference type="PANTHER" id="PTHR44051:SF8">
    <property type="entry name" value="GLUTATHIONE S-TRANSFERASE GSTA"/>
    <property type="match status" value="1"/>
</dbReference>
<reference evidence="5 6" key="1">
    <citation type="journal article" date="2015" name="Genome Biol. Evol.">
        <title>Phylogenomic analyses indicate that early fungi evolved digesting cell walls of algal ancestors of land plants.</title>
        <authorList>
            <person name="Chang Y."/>
            <person name="Wang S."/>
            <person name="Sekimoto S."/>
            <person name="Aerts A.L."/>
            <person name="Choi C."/>
            <person name="Clum A."/>
            <person name="LaButti K.M."/>
            <person name="Lindquist E.A."/>
            <person name="Yee Ngan C."/>
            <person name="Ohm R.A."/>
            <person name="Salamov A.A."/>
            <person name="Grigoriev I.V."/>
            <person name="Spatafora J.W."/>
            <person name="Berbee M.L."/>
        </authorList>
    </citation>
    <scope>NUCLEOTIDE SEQUENCE [LARGE SCALE GENOMIC DNA]</scope>
    <source>
        <strain evidence="5 6">NRRL 28638</strain>
    </source>
</reference>